<evidence type="ECO:0000256" key="2">
    <source>
        <dbReference type="ARBA" id="ARBA00004613"/>
    </source>
</evidence>
<proteinExistence type="inferred from homology"/>
<evidence type="ECO:0000256" key="7">
    <source>
        <dbReference type="ARBA" id="ARBA00022622"/>
    </source>
</evidence>
<dbReference type="GO" id="GO:0046872">
    <property type="term" value="F:metal ion binding"/>
    <property type="evidence" value="ECO:0007669"/>
    <property type="project" value="UniProtKB-UniRule"/>
</dbReference>
<evidence type="ECO:0000256" key="13">
    <source>
        <dbReference type="ARBA" id="ARBA00023180"/>
    </source>
</evidence>
<evidence type="ECO:0000256" key="5">
    <source>
        <dbReference type="ARBA" id="ARBA00022525"/>
    </source>
</evidence>
<evidence type="ECO:0000256" key="8">
    <source>
        <dbReference type="ARBA" id="ARBA00022723"/>
    </source>
</evidence>
<evidence type="ECO:0000259" key="19">
    <source>
        <dbReference type="PROSITE" id="PS52012"/>
    </source>
</evidence>
<sequence length="309" mass="30580">MKSQSSVLFILAAGVGLVQSQTFANEASLPGCGETCLDNLISEGTSFGCPQEDASCLCGVAAFTNGVHDCAQNACAADLFSSVTNYMVGLCATVSATSAVPVTSAVLTSAAAASVYPTSAVVASAASTPVTTSSFAAATSTPNAASTIQPSIYPSTAAIPTAIFPTTNSTISSASRATSTNNLVGIGGSTSGSSPAASSTKSSTSSTTSSSASGSTTAAAGSTLSGGAKAGIGIGAAVAVVAVIGAIAAFMLSRKQRNRDHTGAYKISDPTPGPGRNFAEDHDSGMSELELKSRRYEDMVPRQVPRNMV</sequence>
<reference evidence="20 21" key="1">
    <citation type="journal article" date="2011" name="Proc. Natl. Acad. Sci. U.S.A.">
        <title>Genome and transcriptome analyses of the mountain pine beetle-fungal symbiont Grosmannia clavigera, a lodgepole pine pathogen.</title>
        <authorList>
            <person name="DiGuistini S."/>
            <person name="Wang Y."/>
            <person name="Liao N.Y."/>
            <person name="Taylor G."/>
            <person name="Tanguay P."/>
            <person name="Feau N."/>
            <person name="Henrissat B."/>
            <person name="Chan S.K."/>
            <person name="Hesse-Orce U."/>
            <person name="Alamouti S.M."/>
            <person name="Tsui C.K.M."/>
            <person name="Docking R.T."/>
            <person name="Levasseur A."/>
            <person name="Haridas S."/>
            <person name="Robertson G."/>
            <person name="Birol I."/>
            <person name="Holt R.A."/>
            <person name="Marra M.A."/>
            <person name="Hamelin R.C."/>
            <person name="Hirst M."/>
            <person name="Jones S.J.M."/>
            <person name="Bohlmann J."/>
            <person name="Breuil C."/>
        </authorList>
    </citation>
    <scope>NUCLEOTIDE SEQUENCE [LARGE SCALE GENOMIC DNA]</scope>
    <source>
        <strain evidence="21">kw1407 / UAMH 11150</strain>
    </source>
</reference>
<dbReference type="EMBL" id="GL629769">
    <property type="protein sequence ID" value="EFX03234.1"/>
    <property type="molecule type" value="Genomic_DNA"/>
</dbReference>
<keyword evidence="4" id="KW-1003">Cell membrane</keyword>
<dbReference type="PANTHER" id="PTHR37928:SF1">
    <property type="entry name" value="CFEM DOMAIN PROTEIN (AFU_ORTHOLOGUE AFUA_6G14090)"/>
    <property type="match status" value="1"/>
</dbReference>
<evidence type="ECO:0000256" key="17">
    <source>
        <dbReference type="SAM" id="Phobius"/>
    </source>
</evidence>
<accession>F0XHQ7</accession>
<dbReference type="STRING" id="655863.F0XHQ7"/>
<evidence type="ECO:0000256" key="12">
    <source>
        <dbReference type="ARBA" id="ARBA00023157"/>
    </source>
</evidence>
<evidence type="ECO:0000313" key="20">
    <source>
        <dbReference type="EMBL" id="EFX03234.1"/>
    </source>
</evidence>
<evidence type="ECO:0000256" key="10">
    <source>
        <dbReference type="ARBA" id="ARBA00023004"/>
    </source>
</evidence>
<dbReference type="GO" id="GO:0098552">
    <property type="term" value="C:side of membrane"/>
    <property type="evidence" value="ECO:0007669"/>
    <property type="project" value="UniProtKB-KW"/>
</dbReference>
<evidence type="ECO:0000256" key="4">
    <source>
        <dbReference type="ARBA" id="ARBA00022475"/>
    </source>
</evidence>
<keyword evidence="7" id="KW-0336">GPI-anchor</keyword>
<dbReference type="GO" id="GO:0005886">
    <property type="term" value="C:plasma membrane"/>
    <property type="evidence" value="ECO:0007669"/>
    <property type="project" value="UniProtKB-SubCell"/>
</dbReference>
<protein>
    <submittedName>
        <fullName evidence="20">Cfem domain containing protein</fullName>
    </submittedName>
</protein>
<evidence type="ECO:0000313" key="21">
    <source>
        <dbReference type="Proteomes" id="UP000007796"/>
    </source>
</evidence>
<evidence type="ECO:0000256" key="15">
    <source>
        <dbReference type="PROSITE-ProRule" id="PRU01356"/>
    </source>
</evidence>
<feature type="disulfide bond" evidence="15">
    <location>
        <begin position="58"/>
        <end position="91"/>
    </location>
</feature>
<dbReference type="InterPro" id="IPR008427">
    <property type="entry name" value="Extracellular_membr_CFEM_dom"/>
</dbReference>
<dbReference type="AlphaFoldDB" id="F0XHQ7"/>
<organism evidence="21">
    <name type="scientific">Grosmannia clavigera (strain kw1407 / UAMH 11150)</name>
    <name type="common">Blue stain fungus</name>
    <name type="synonym">Graphiocladiella clavigera</name>
    <dbReference type="NCBI Taxonomy" id="655863"/>
    <lineage>
        <taxon>Eukaryota</taxon>
        <taxon>Fungi</taxon>
        <taxon>Dikarya</taxon>
        <taxon>Ascomycota</taxon>
        <taxon>Pezizomycotina</taxon>
        <taxon>Sordariomycetes</taxon>
        <taxon>Sordariomycetidae</taxon>
        <taxon>Ophiostomatales</taxon>
        <taxon>Ophiostomataceae</taxon>
        <taxon>Leptographium</taxon>
    </lineage>
</organism>
<dbReference type="InterPro" id="IPR051735">
    <property type="entry name" value="CFEM_domain"/>
</dbReference>
<comment type="subcellular location">
    <subcellularLocation>
        <location evidence="1">Cell membrane</location>
        <topology evidence="1">Lipid-anchor</topology>
        <topology evidence="1">GPI-anchor</topology>
    </subcellularLocation>
    <subcellularLocation>
        <location evidence="2">Secreted</location>
    </subcellularLocation>
</comment>
<evidence type="ECO:0000256" key="3">
    <source>
        <dbReference type="ARBA" id="ARBA00010031"/>
    </source>
</evidence>
<feature type="region of interest" description="Disordered" evidence="16">
    <location>
        <begin position="261"/>
        <end position="282"/>
    </location>
</feature>
<feature type="binding site" description="axial binding residue" evidence="15">
    <location>
        <position position="53"/>
    </location>
    <ligand>
        <name>heme</name>
        <dbReference type="ChEBI" id="CHEBI:30413"/>
    </ligand>
    <ligandPart>
        <name>Fe</name>
        <dbReference type="ChEBI" id="CHEBI:18248"/>
    </ligandPart>
</feature>
<keyword evidence="14" id="KW-0449">Lipoprotein</keyword>
<feature type="compositionally biased region" description="Low complexity" evidence="16">
    <location>
        <begin position="191"/>
        <end position="221"/>
    </location>
</feature>
<feature type="transmembrane region" description="Helical" evidence="17">
    <location>
        <begin position="232"/>
        <end position="252"/>
    </location>
</feature>
<evidence type="ECO:0000256" key="9">
    <source>
        <dbReference type="ARBA" id="ARBA00022729"/>
    </source>
</evidence>
<feature type="signal peptide" evidence="18">
    <location>
        <begin position="1"/>
        <end position="20"/>
    </location>
</feature>
<evidence type="ECO:0000256" key="18">
    <source>
        <dbReference type="SAM" id="SignalP"/>
    </source>
</evidence>
<dbReference type="GO" id="GO:0005576">
    <property type="term" value="C:extracellular region"/>
    <property type="evidence" value="ECO:0007669"/>
    <property type="project" value="UniProtKB-SubCell"/>
</dbReference>
<dbReference type="eggNOG" id="ENOG502S1H2">
    <property type="taxonomic scope" value="Eukaryota"/>
</dbReference>
<keyword evidence="10 15" id="KW-0408">Iron</keyword>
<feature type="domain" description="CFEM" evidence="19">
    <location>
        <begin position="1"/>
        <end position="115"/>
    </location>
</feature>
<comment type="similarity">
    <text evidence="3">Belongs to the RBT5 family.</text>
</comment>
<evidence type="ECO:0000256" key="14">
    <source>
        <dbReference type="ARBA" id="ARBA00023288"/>
    </source>
</evidence>
<keyword evidence="17" id="KW-0812">Transmembrane</keyword>
<feature type="disulfide bond" evidence="15">
    <location>
        <begin position="49"/>
        <end position="56"/>
    </location>
</feature>
<keyword evidence="13" id="KW-0325">Glycoprotein</keyword>
<dbReference type="RefSeq" id="XP_014172716.1">
    <property type="nucleotide sequence ID" value="XM_014317241.1"/>
</dbReference>
<dbReference type="SMART" id="SM00747">
    <property type="entry name" value="CFEM"/>
    <property type="match status" value="1"/>
</dbReference>
<evidence type="ECO:0000256" key="6">
    <source>
        <dbReference type="ARBA" id="ARBA00022617"/>
    </source>
</evidence>
<name>F0XHQ7_GROCL</name>
<feature type="region of interest" description="Disordered" evidence="16">
    <location>
        <begin position="185"/>
        <end position="221"/>
    </location>
</feature>
<keyword evidence="21" id="KW-1185">Reference proteome</keyword>
<gene>
    <name evidence="20" type="ORF">CMQ_3163</name>
</gene>
<dbReference type="InParanoid" id="F0XHQ7"/>
<dbReference type="PANTHER" id="PTHR37928">
    <property type="entry name" value="CFEM DOMAIN PROTEIN (AFU_ORTHOLOGUE AFUA_6G14090)"/>
    <property type="match status" value="1"/>
</dbReference>
<dbReference type="HOGENOM" id="CLU_081622_0_0_1"/>
<keyword evidence="11 17" id="KW-0472">Membrane</keyword>
<dbReference type="PROSITE" id="PS52012">
    <property type="entry name" value="CFEM"/>
    <property type="match status" value="1"/>
</dbReference>
<dbReference type="Proteomes" id="UP000007796">
    <property type="component" value="Unassembled WGS sequence"/>
</dbReference>
<keyword evidence="9 18" id="KW-0732">Signal</keyword>
<evidence type="ECO:0000256" key="1">
    <source>
        <dbReference type="ARBA" id="ARBA00004609"/>
    </source>
</evidence>
<dbReference type="Pfam" id="PF05730">
    <property type="entry name" value="CFEM"/>
    <property type="match status" value="1"/>
</dbReference>
<keyword evidence="6 15" id="KW-0349">Heme</keyword>
<keyword evidence="8 15" id="KW-0479">Metal-binding</keyword>
<feature type="chain" id="PRO_5003263939" evidence="18">
    <location>
        <begin position="21"/>
        <end position="309"/>
    </location>
</feature>
<dbReference type="OrthoDB" id="2019572at2759"/>
<keyword evidence="17" id="KW-1133">Transmembrane helix</keyword>
<keyword evidence="5" id="KW-0964">Secreted</keyword>
<dbReference type="GeneID" id="25976233"/>
<keyword evidence="12 15" id="KW-1015">Disulfide bond</keyword>
<evidence type="ECO:0000256" key="11">
    <source>
        <dbReference type="ARBA" id="ARBA00023136"/>
    </source>
</evidence>
<comment type="caution">
    <text evidence="15">Lacks conserved residue(s) required for the propagation of feature annotation.</text>
</comment>
<evidence type="ECO:0000256" key="16">
    <source>
        <dbReference type="SAM" id="MobiDB-lite"/>
    </source>
</evidence>